<sequence length="63" mass="6988">SLRQAQAPLRDRSRVQEEGKALNEHGEREEGQRTRAREPSIEARTRSSSGNLSASSDGKPLDK</sequence>
<proteinExistence type="predicted"/>
<dbReference type="Proteomes" id="UP001357485">
    <property type="component" value="Unassembled WGS sequence"/>
</dbReference>
<protein>
    <submittedName>
        <fullName evidence="2">Uncharacterized protein</fullName>
    </submittedName>
</protein>
<evidence type="ECO:0000313" key="2">
    <source>
        <dbReference type="EMBL" id="KAK5243779.1"/>
    </source>
</evidence>
<feature type="non-terminal residue" evidence="2">
    <location>
        <position position="1"/>
    </location>
</feature>
<organism evidence="2 3">
    <name type="scientific">Cryomyces antarcticus</name>
    <dbReference type="NCBI Taxonomy" id="329879"/>
    <lineage>
        <taxon>Eukaryota</taxon>
        <taxon>Fungi</taxon>
        <taxon>Dikarya</taxon>
        <taxon>Ascomycota</taxon>
        <taxon>Pezizomycotina</taxon>
        <taxon>Dothideomycetes</taxon>
        <taxon>Dothideomycetes incertae sedis</taxon>
        <taxon>Cryomyces</taxon>
    </lineage>
</organism>
<feature type="compositionally biased region" description="Low complexity" evidence="1">
    <location>
        <begin position="47"/>
        <end position="56"/>
    </location>
</feature>
<feature type="region of interest" description="Disordered" evidence="1">
    <location>
        <begin position="1"/>
        <end position="63"/>
    </location>
</feature>
<evidence type="ECO:0000256" key="1">
    <source>
        <dbReference type="SAM" id="MobiDB-lite"/>
    </source>
</evidence>
<feature type="compositionally biased region" description="Basic and acidic residues" evidence="1">
    <location>
        <begin position="9"/>
        <end position="45"/>
    </location>
</feature>
<name>A0ABR0LV26_9PEZI</name>
<keyword evidence="3" id="KW-1185">Reference proteome</keyword>
<dbReference type="EMBL" id="JAVRRA010009949">
    <property type="protein sequence ID" value="KAK5243779.1"/>
    <property type="molecule type" value="Genomic_DNA"/>
</dbReference>
<reference evidence="2 3" key="1">
    <citation type="submission" date="2023-08" db="EMBL/GenBank/DDBJ databases">
        <title>Black Yeasts Isolated from many extreme environments.</title>
        <authorList>
            <person name="Coleine C."/>
            <person name="Stajich J.E."/>
            <person name="Selbmann L."/>
        </authorList>
    </citation>
    <scope>NUCLEOTIDE SEQUENCE [LARGE SCALE GENOMIC DNA]</scope>
    <source>
        <strain evidence="2 3">CCFEE 536</strain>
    </source>
</reference>
<comment type="caution">
    <text evidence="2">The sequence shown here is derived from an EMBL/GenBank/DDBJ whole genome shotgun (WGS) entry which is preliminary data.</text>
</comment>
<evidence type="ECO:0000313" key="3">
    <source>
        <dbReference type="Proteomes" id="UP001357485"/>
    </source>
</evidence>
<accession>A0ABR0LV26</accession>
<gene>
    <name evidence="2" type="ORF">LTR16_007825</name>
</gene>